<name>A0A934W2U1_9MICO</name>
<gene>
    <name evidence="2" type="ORF">IV501_06050</name>
</gene>
<dbReference type="InterPro" id="IPR013216">
    <property type="entry name" value="Methyltransf_11"/>
</dbReference>
<sequence>MRGAGWCAVSLAVATFGSGGAEPYARALRRDDDVLYLRDARAGSSVPHSTMNAARWSDDADATDIALLRGVTGPVLDIGCGPGRMVRAANDLGLVALGIDVSPTAVAIARAAGLQVREVSVFEMVPLEGSWATGLLVDGNIGIGGDPSALMARCRELISPDGSVVVEVNSEPLRDDVFIGTLADIHGEQSDEFPWAEIGSTALARRSSRVGLRLAAAWAADGRSFTRFVRA</sequence>
<evidence type="ECO:0000313" key="3">
    <source>
        <dbReference type="Proteomes" id="UP000636458"/>
    </source>
</evidence>
<evidence type="ECO:0000313" key="2">
    <source>
        <dbReference type="EMBL" id="MBK4347191.1"/>
    </source>
</evidence>
<dbReference type="Gene3D" id="3.40.50.150">
    <property type="entry name" value="Vaccinia Virus protein VP39"/>
    <property type="match status" value="1"/>
</dbReference>
<keyword evidence="2" id="KW-0489">Methyltransferase</keyword>
<feature type="domain" description="Methyltransferase type 11" evidence="1">
    <location>
        <begin position="76"/>
        <end position="165"/>
    </location>
</feature>
<reference evidence="2" key="1">
    <citation type="submission" date="2021-01" db="EMBL/GenBank/DDBJ databases">
        <title>Lacisediminihabitans sp. nov. strain G11-30, isolated from Antarctic Soil.</title>
        <authorList>
            <person name="Li J."/>
        </authorList>
    </citation>
    <scope>NUCLEOTIDE SEQUENCE</scope>
    <source>
        <strain evidence="2">G11-30</strain>
    </source>
</reference>
<dbReference type="AlphaFoldDB" id="A0A934W2U1"/>
<keyword evidence="2" id="KW-0808">Transferase</keyword>
<dbReference type="EMBL" id="JAEPES010000002">
    <property type="protein sequence ID" value="MBK4347191.1"/>
    <property type="molecule type" value="Genomic_DNA"/>
</dbReference>
<accession>A0A934W2U1</accession>
<dbReference type="InterPro" id="IPR029063">
    <property type="entry name" value="SAM-dependent_MTases_sf"/>
</dbReference>
<comment type="caution">
    <text evidence="2">The sequence shown here is derived from an EMBL/GenBank/DDBJ whole genome shotgun (WGS) entry which is preliminary data.</text>
</comment>
<protein>
    <submittedName>
        <fullName evidence="2">Methyltransferase domain-containing protein</fullName>
    </submittedName>
</protein>
<organism evidence="2 3">
    <name type="scientific">Lacisediminihabitans changchengi</name>
    <dbReference type="NCBI Taxonomy" id="2787634"/>
    <lineage>
        <taxon>Bacteria</taxon>
        <taxon>Bacillati</taxon>
        <taxon>Actinomycetota</taxon>
        <taxon>Actinomycetes</taxon>
        <taxon>Micrococcales</taxon>
        <taxon>Microbacteriaceae</taxon>
        <taxon>Lacisediminihabitans</taxon>
    </lineage>
</organism>
<proteinExistence type="predicted"/>
<dbReference type="Pfam" id="PF08241">
    <property type="entry name" value="Methyltransf_11"/>
    <property type="match status" value="1"/>
</dbReference>
<dbReference type="GO" id="GO:0008757">
    <property type="term" value="F:S-adenosylmethionine-dependent methyltransferase activity"/>
    <property type="evidence" value="ECO:0007669"/>
    <property type="project" value="InterPro"/>
</dbReference>
<evidence type="ECO:0000259" key="1">
    <source>
        <dbReference type="Pfam" id="PF08241"/>
    </source>
</evidence>
<keyword evidence="3" id="KW-1185">Reference proteome</keyword>
<dbReference type="SUPFAM" id="SSF53335">
    <property type="entry name" value="S-adenosyl-L-methionine-dependent methyltransferases"/>
    <property type="match status" value="1"/>
</dbReference>
<dbReference type="Proteomes" id="UP000636458">
    <property type="component" value="Unassembled WGS sequence"/>
</dbReference>
<dbReference type="CDD" id="cd02440">
    <property type="entry name" value="AdoMet_MTases"/>
    <property type="match status" value="1"/>
</dbReference>
<dbReference type="GO" id="GO:0032259">
    <property type="term" value="P:methylation"/>
    <property type="evidence" value="ECO:0007669"/>
    <property type="project" value="UniProtKB-KW"/>
</dbReference>